<dbReference type="InterPro" id="IPR001929">
    <property type="entry name" value="Germin"/>
</dbReference>
<feature type="region of interest" description="Disordered" evidence="14">
    <location>
        <begin position="23"/>
        <end position="43"/>
    </location>
</feature>
<feature type="binding site" evidence="12">
    <location>
        <position position="993"/>
    </location>
    <ligand>
        <name>Mn(2+)</name>
        <dbReference type="ChEBI" id="CHEBI:29035"/>
    </ligand>
</feature>
<evidence type="ECO:0000313" key="16">
    <source>
        <dbReference type="EnsemblPlants" id="OGLUM03G05790.1"/>
    </source>
</evidence>
<dbReference type="PROSITE" id="PS51221">
    <property type="entry name" value="TTL"/>
    <property type="match status" value="1"/>
</dbReference>
<dbReference type="PRINTS" id="PR00325">
    <property type="entry name" value="GERMIN"/>
</dbReference>
<dbReference type="InterPro" id="IPR006045">
    <property type="entry name" value="Cupin_1"/>
</dbReference>
<dbReference type="HOGENOM" id="CLU_246198_0_0_1"/>
<evidence type="ECO:0000256" key="7">
    <source>
        <dbReference type="ARBA" id="ARBA00022723"/>
    </source>
</evidence>
<feature type="binding site" evidence="11">
    <location>
        <position position="995"/>
    </location>
    <ligand>
        <name>oxalate</name>
        <dbReference type="ChEBI" id="CHEBI:30623"/>
    </ligand>
</feature>
<keyword evidence="9 13" id="KW-1015">Disulfide bond</keyword>
<feature type="binding site" evidence="12">
    <location>
        <position position="995"/>
    </location>
    <ligand>
        <name>Mn(2+)</name>
        <dbReference type="ChEBI" id="CHEBI:29035"/>
    </ligand>
</feature>
<evidence type="ECO:0000256" key="6">
    <source>
        <dbReference type="ARBA" id="ARBA00022525"/>
    </source>
</evidence>
<comment type="function">
    <text evidence="1">May play a role in plant defense. Probably has no oxalate oxidase activity even if the active site is conserved.</text>
</comment>
<keyword evidence="8" id="KW-0732">Signal</keyword>
<dbReference type="InterPro" id="IPR014710">
    <property type="entry name" value="RmlC-like_jellyroll"/>
</dbReference>
<evidence type="ECO:0000256" key="12">
    <source>
        <dbReference type="PIRSR" id="PIRSR601929-2"/>
    </source>
</evidence>
<protein>
    <recommendedName>
        <fullName evidence="15">Cupin type-1 domain-containing protein</fullName>
    </recommendedName>
</protein>
<dbReference type="InterPro" id="IPR027749">
    <property type="entry name" value="TTLL12"/>
</dbReference>
<keyword evidence="17" id="KW-1185">Reference proteome</keyword>
<dbReference type="Pfam" id="PF07762">
    <property type="entry name" value="DUF1618"/>
    <property type="match status" value="1"/>
</dbReference>
<dbReference type="EnsemblPlants" id="OGLUM03G05790.1">
    <property type="protein sequence ID" value="OGLUM03G05790.1"/>
    <property type="gene ID" value="OGLUM03G05790"/>
</dbReference>
<keyword evidence="6" id="KW-0964">Secreted</keyword>
<evidence type="ECO:0000256" key="9">
    <source>
        <dbReference type="ARBA" id="ARBA00023157"/>
    </source>
</evidence>
<dbReference type="SUPFAM" id="SSF51182">
    <property type="entry name" value="RmlC-like cupins"/>
    <property type="match status" value="1"/>
</dbReference>
<dbReference type="InterPro" id="IPR032675">
    <property type="entry name" value="LRR_dom_sf"/>
</dbReference>
<reference evidence="16" key="2">
    <citation type="submission" date="2018-05" db="EMBL/GenBank/DDBJ databases">
        <title>OgluRS3 (Oryza glumaepatula Reference Sequence Version 3).</title>
        <authorList>
            <person name="Zhang J."/>
            <person name="Kudrna D."/>
            <person name="Lee S."/>
            <person name="Talag J."/>
            <person name="Welchert J."/>
            <person name="Wing R.A."/>
        </authorList>
    </citation>
    <scope>NUCLEOTIDE SEQUENCE [LARGE SCALE GENOMIC DNA]</scope>
</reference>
<dbReference type="SMART" id="SM00835">
    <property type="entry name" value="Cupin_1"/>
    <property type="match status" value="1"/>
</dbReference>
<dbReference type="Gene3D" id="3.80.10.10">
    <property type="entry name" value="Ribonuclease Inhibitor"/>
    <property type="match status" value="2"/>
</dbReference>
<dbReference type="GO" id="GO:0048046">
    <property type="term" value="C:apoplast"/>
    <property type="evidence" value="ECO:0007669"/>
    <property type="project" value="UniProtKB-SubCell"/>
</dbReference>
<dbReference type="InterPro" id="IPR004344">
    <property type="entry name" value="TTL/TTLL_fam"/>
</dbReference>
<keyword evidence="5" id="KW-0052">Apoplast</keyword>
<dbReference type="SUPFAM" id="SSF52047">
    <property type="entry name" value="RNI-like"/>
    <property type="match status" value="1"/>
</dbReference>
<dbReference type="eggNOG" id="KOG2155">
    <property type="taxonomic scope" value="Eukaryota"/>
</dbReference>
<name>A0A0D9Z2W9_9ORYZ</name>
<sequence length="1555" mass="174410">MGQGVRRFYQSLAQASKPFFSPAHPVRRRRRRSPGAIAMSPAAASPDDRIRSYEDFARVHAYLLAASGIPPSLHQRLYRKLADEVFDGGEAFSVEPCEGGRQRRLVLAAEGTLGRESDVFLVDHAWSFRLSDALKQLREVPGLAERMAALMCVDLDERTELEEADEQDNGNGGSLESALEVVEKERTRIQEKGSDFAAWLELEELGIDDDMLIALDLSSKFPNMVALNLWGNKLQDPEKIMKGIGECRRLKALWLNENPALKEGVDKVILDGLPELEIYNSHFTRKAGEWALGFCGDIIGADNPCSSAESIPLENIVSLDLSDRCIHKLPVVFSPRKLSSLLSLNIRGNPLDQMSSDDLLKLISGFTQLQELEVDIPGSLGNSAISILECLPNLSLLNGINVASIIESGKHIIDSALKPRLPEWSPQESLPERVIGAMWLYLMTYRLADEEKIDETPVWYVMDELGSAMRHSDDANFRIAPFLFMPDVTQFCGLFMMFILEKSALEFRKYKEQLQSSSICPSRKVTPVTKSIRPSDGHALRVFTDIPQVEEFLTRPEFVLTSDPKEADIIWVSMQVDSELKNALGLTDQQYTNQFPFEACLVMKHHLAETIHKAWGSPEWLQPTYNLETHLSPLIGDYCVRKRDGMDNLWIMKPWNMARTIDTTVTGDLSAIIRLMETGPKICQKYIECPALFQGRKFDLRYIVFVRSICPLEIFLSDVFWVRLANNQYTLEKTSFFEYETHFTVMNYIGRMNHMNTPEFVKEFEKEHQVKWLEIHGRIRDMIRCVFESATAVHPEMQNPFSRAIYGVDVMLDNKFNPKILEVTYCPDCTRACKYDTQALVGSQGVIRGTEFFNTVFGCLFLDELKDVSPLQPDRDAAMRAAVAHRILLSLALFAVLCRCDPDLLFDYCVADTAAATAAGAFHLNGLACIDPALARADHFATSALSRATNPAATLYGFNATLTSPAASLPGANAQGLAMARIDLAPGGMAPLHSHPRASEAALVLSGSVLVGFADTSYRLYTQLLRAGEAFVFPRAMVHFLYNMDTAAPAVVLSGLNSQSPGAQLVPFSAFRTEPRLPDEVLKKAFKITGQDLPSSAVGASRRCCSPDWVMLDETAYISDRRNKSTAESQTSEGQIIQVSFWLVDPPGLSYFTVHCPGLEEDGLDCEPSVLAAEGSLVLFRVKLSPRPMRSGTYMSPCDYFVYRAAPWSPWLDLLPDPNVMSFNSEKFGLFPCRSGVSEHYNVAFLNIEWVPSDVACQFELYIFSSKNRKWDVKPVLQDLSRSENHKVALEHEIDKLINIGHDPLGLVDLWHGIILLEKMFDDYPVVRYMTFPKPVVYTTDAYGETVCGETAPECVWDVACCNGLIKFVDVEYCYTDETNGNGWKATTWNRLPSWKDWRKRFTVDKTDILVDPSYAAVLPELWDNNTKKMELKRLICSIPTLSMLDDDFLYMITKMNEEDKNAWIISVDMKHNTLQDVAPISAARFSILSSICHPCAISKYLKISWISAIAVGDANGYIYEGHARGKPGVIKGSEFFNIVFGCLFLDELKDVSQL</sequence>
<dbReference type="Gramene" id="OGLUM03G05790.1">
    <property type="protein sequence ID" value="OGLUM03G05790.1"/>
    <property type="gene ID" value="OGLUM03G05790"/>
</dbReference>
<proteinExistence type="inferred from homology"/>
<evidence type="ECO:0000256" key="2">
    <source>
        <dbReference type="ARBA" id="ARBA00004271"/>
    </source>
</evidence>
<accession>A0A0D9Z2W9</accession>
<feature type="binding site" evidence="12">
    <location>
        <position position="1000"/>
    </location>
    <ligand>
        <name>Mn(2+)</name>
        <dbReference type="ChEBI" id="CHEBI:29035"/>
    </ligand>
</feature>
<dbReference type="GO" id="GO:0030145">
    <property type="term" value="F:manganese ion binding"/>
    <property type="evidence" value="ECO:0007669"/>
    <property type="project" value="InterPro"/>
</dbReference>
<keyword evidence="10 11" id="KW-0464">Manganese</keyword>
<dbReference type="Proteomes" id="UP000026961">
    <property type="component" value="Chromosome 3"/>
</dbReference>
<comment type="subcellular location">
    <subcellularLocation>
        <location evidence="2">Secreted</location>
        <location evidence="2">Extracellular space</location>
        <location evidence="2">Apoplast</location>
    </subcellularLocation>
</comment>
<feature type="disulfide bond" evidence="13">
    <location>
        <begin position="909"/>
        <end position="929"/>
    </location>
</feature>
<dbReference type="GO" id="GO:0010497">
    <property type="term" value="P:plasmodesmata-mediated intercellular transport"/>
    <property type="evidence" value="ECO:0007669"/>
    <property type="project" value="UniProtKB-ARBA"/>
</dbReference>
<organism evidence="16">
    <name type="scientific">Oryza glumipatula</name>
    <dbReference type="NCBI Taxonomy" id="40148"/>
    <lineage>
        <taxon>Eukaryota</taxon>
        <taxon>Viridiplantae</taxon>
        <taxon>Streptophyta</taxon>
        <taxon>Embryophyta</taxon>
        <taxon>Tracheophyta</taxon>
        <taxon>Spermatophyta</taxon>
        <taxon>Magnoliopsida</taxon>
        <taxon>Liliopsida</taxon>
        <taxon>Poales</taxon>
        <taxon>Poaceae</taxon>
        <taxon>BOP clade</taxon>
        <taxon>Oryzoideae</taxon>
        <taxon>Oryzeae</taxon>
        <taxon>Oryzinae</taxon>
        <taxon>Oryza</taxon>
    </lineage>
</organism>
<dbReference type="STRING" id="40148.A0A0D9Z2W9"/>
<evidence type="ECO:0000256" key="4">
    <source>
        <dbReference type="ARBA" id="ARBA00011268"/>
    </source>
</evidence>
<dbReference type="Pfam" id="PF25556">
    <property type="entry name" value="SET_TTL"/>
    <property type="match status" value="2"/>
</dbReference>
<dbReference type="InterPro" id="IPR057954">
    <property type="entry name" value="SET_TTL12"/>
</dbReference>
<evidence type="ECO:0000256" key="1">
    <source>
        <dbReference type="ARBA" id="ARBA00003629"/>
    </source>
</evidence>
<evidence type="ECO:0000259" key="15">
    <source>
        <dbReference type="SMART" id="SM00835"/>
    </source>
</evidence>
<dbReference type="PANTHER" id="PTHR46088">
    <property type="entry name" value="TUBULIN--TYROSINE LIGASE-LIKE PROTEIN 12"/>
    <property type="match status" value="1"/>
</dbReference>
<evidence type="ECO:0000313" key="17">
    <source>
        <dbReference type="Proteomes" id="UP000026961"/>
    </source>
</evidence>
<dbReference type="InterPro" id="IPR011051">
    <property type="entry name" value="RmlC_Cupin_sf"/>
</dbReference>
<dbReference type="InterPro" id="IPR011676">
    <property type="entry name" value="DUF1618"/>
</dbReference>
<dbReference type="FunFam" id="2.60.120.10:FF:000025">
    <property type="entry name" value="germin-like protein subfamily 2 member 1"/>
    <property type="match status" value="1"/>
</dbReference>
<evidence type="ECO:0000256" key="3">
    <source>
        <dbReference type="ARBA" id="ARBA00007456"/>
    </source>
</evidence>
<evidence type="ECO:0000256" key="8">
    <source>
        <dbReference type="ARBA" id="ARBA00022729"/>
    </source>
</evidence>
<evidence type="ECO:0000256" key="14">
    <source>
        <dbReference type="SAM" id="MobiDB-lite"/>
    </source>
</evidence>
<comment type="similarity">
    <text evidence="3">Belongs to the germin family.</text>
</comment>
<dbReference type="PANTHER" id="PTHR46088:SF1">
    <property type="entry name" value="TUBULIN--TYROSINE LIGASE-LIKE PROTEIN 12"/>
    <property type="match status" value="1"/>
</dbReference>
<evidence type="ECO:0000256" key="10">
    <source>
        <dbReference type="ARBA" id="ARBA00023211"/>
    </source>
</evidence>
<dbReference type="GO" id="GO:0009506">
    <property type="term" value="C:plasmodesma"/>
    <property type="evidence" value="ECO:0007669"/>
    <property type="project" value="UniProtKB-ARBA"/>
</dbReference>
<keyword evidence="7 11" id="KW-0479">Metal-binding</keyword>
<comment type="subunit">
    <text evidence="4">Oligomer (believed to be a pentamer but probably hexamer).</text>
</comment>
<evidence type="ECO:0000256" key="11">
    <source>
        <dbReference type="PIRSR" id="PIRSR601929-1"/>
    </source>
</evidence>
<dbReference type="Gene3D" id="3.30.470.20">
    <property type="entry name" value="ATP-grasp fold, B domain"/>
    <property type="match status" value="1"/>
</dbReference>
<feature type="binding site" evidence="11">
    <location>
        <position position="1000"/>
    </location>
    <ligand>
        <name>oxalate</name>
        <dbReference type="ChEBI" id="CHEBI:30623"/>
    </ligand>
</feature>
<dbReference type="GO" id="GO:0005737">
    <property type="term" value="C:cytoplasm"/>
    <property type="evidence" value="ECO:0007669"/>
    <property type="project" value="TreeGrafter"/>
</dbReference>
<reference evidence="16" key="1">
    <citation type="submission" date="2015-04" db="UniProtKB">
        <authorList>
            <consortium name="EnsemblPlants"/>
        </authorList>
    </citation>
    <scope>IDENTIFICATION</scope>
</reference>
<evidence type="ECO:0000256" key="13">
    <source>
        <dbReference type="PIRSR" id="PIRSR601929-3"/>
    </source>
</evidence>
<dbReference type="Gene3D" id="2.60.120.10">
    <property type="entry name" value="Jelly Rolls"/>
    <property type="match status" value="1"/>
</dbReference>
<feature type="binding site" evidence="12">
    <location>
        <position position="1039"/>
    </location>
    <ligand>
        <name>Mn(2+)</name>
        <dbReference type="ChEBI" id="CHEBI:29035"/>
    </ligand>
</feature>
<dbReference type="Pfam" id="PF00190">
    <property type="entry name" value="Cupin_1"/>
    <property type="match status" value="1"/>
</dbReference>
<dbReference type="GO" id="GO:2000280">
    <property type="term" value="P:regulation of root development"/>
    <property type="evidence" value="ECO:0007669"/>
    <property type="project" value="UniProtKB-ARBA"/>
</dbReference>
<feature type="domain" description="Cupin type-1" evidence="15">
    <location>
        <begin position="943"/>
        <end position="1094"/>
    </location>
</feature>
<dbReference type="CDD" id="cd02241">
    <property type="entry name" value="cupin_OxOx"/>
    <property type="match status" value="1"/>
</dbReference>
<dbReference type="Pfam" id="PF03133">
    <property type="entry name" value="TTL"/>
    <property type="match status" value="1"/>
</dbReference>
<evidence type="ECO:0000256" key="5">
    <source>
        <dbReference type="ARBA" id="ARBA00022523"/>
    </source>
</evidence>